<dbReference type="EMBL" id="LR134377">
    <property type="protein sequence ID" value="VEH04270.1"/>
    <property type="molecule type" value="Genomic_DNA"/>
</dbReference>
<dbReference type="SUPFAM" id="SSF56784">
    <property type="entry name" value="HAD-like"/>
    <property type="match status" value="1"/>
</dbReference>
<dbReference type="RefSeq" id="WP_046440272.1">
    <property type="nucleotide sequence ID" value="NZ_CP011312.1"/>
</dbReference>
<dbReference type="InterPro" id="IPR023214">
    <property type="entry name" value="HAD_sf"/>
</dbReference>
<dbReference type="PANTHER" id="PTHR10000:SF53">
    <property type="entry name" value="5-AMINO-6-(5-PHOSPHO-D-RIBITYLAMINO)URACIL PHOSPHATASE YBJI-RELATED"/>
    <property type="match status" value="1"/>
</dbReference>
<dbReference type="EMBL" id="CP011312">
    <property type="protein sequence ID" value="AKE41812.1"/>
    <property type="molecule type" value="Genomic_DNA"/>
</dbReference>
<evidence type="ECO:0000313" key="1">
    <source>
        <dbReference type="EMBL" id="AKE41812.1"/>
    </source>
</evidence>
<dbReference type="GO" id="GO:0005829">
    <property type="term" value="C:cytosol"/>
    <property type="evidence" value="ECO:0007669"/>
    <property type="project" value="TreeGrafter"/>
</dbReference>
<keyword evidence="3" id="KW-1185">Reference proteome</keyword>
<accession>A0A0F6R0L3</accession>
<dbReference type="NCBIfam" id="TIGR01484">
    <property type="entry name" value="HAD-SF-IIB"/>
    <property type="match status" value="1"/>
</dbReference>
<dbReference type="AlphaFoldDB" id="A0A0F6R0L3"/>
<dbReference type="SFLD" id="SFLDS00003">
    <property type="entry name" value="Haloacid_Dehalogenase"/>
    <property type="match status" value="1"/>
</dbReference>
<protein>
    <submittedName>
        <fullName evidence="1">HAD-superfamily hydrolase, subfamily IIB</fullName>
    </submittedName>
    <submittedName>
        <fullName evidence="2">Phosphatase YbjI</fullName>
        <ecNumber evidence="2">3.1.3.23</ecNumber>
    </submittedName>
</protein>
<dbReference type="OrthoDB" id="3180855at2"/>
<dbReference type="GO" id="GO:0000287">
    <property type="term" value="F:magnesium ion binding"/>
    <property type="evidence" value="ECO:0007669"/>
    <property type="project" value="TreeGrafter"/>
</dbReference>
<evidence type="ECO:0000313" key="4">
    <source>
        <dbReference type="Proteomes" id="UP000271380"/>
    </source>
</evidence>
<dbReference type="InterPro" id="IPR000150">
    <property type="entry name" value="Cof"/>
</dbReference>
<dbReference type="Pfam" id="PF08282">
    <property type="entry name" value="Hydrolase_3"/>
    <property type="match status" value="1"/>
</dbReference>
<dbReference type="Proteomes" id="UP000033457">
    <property type="component" value="Chromosome"/>
</dbReference>
<evidence type="ECO:0000313" key="3">
    <source>
        <dbReference type="Proteomes" id="UP000033457"/>
    </source>
</evidence>
<dbReference type="NCBIfam" id="TIGR00099">
    <property type="entry name" value="Cof-subfamily"/>
    <property type="match status" value="1"/>
</dbReference>
<keyword evidence="1" id="KW-0378">Hydrolase</keyword>
<sequence>MDYRLVVSDMDGTLLNNDHAIPDSFWPLLDELHLRGITFAPASGRQLFTLQEQFSRAKNISFIAENGTVVYHQGEIISLTALDKECVIKLLDTFYAYPDMEWGLILCRADGAYIQHNDSDFLTEYTRYYAKLTAVEDLYAMVNDEVIKIAIYSVPDAETAAYPLFTQAAQQVNISVSGAHWIDVMNPKANKGIALQQLAQAMDIPITQTLAFGDFLNDLELIQTAGTSYAMDNAHPHIKEIADFIAPSNAEEGVITTLHSLIQEK</sequence>
<evidence type="ECO:0000313" key="2">
    <source>
        <dbReference type="EMBL" id="VEH04270.1"/>
    </source>
</evidence>
<reference evidence="1 3" key="1">
    <citation type="journal article" date="2015" name="Genome Announc.">
        <title>Complete Genome Sequence of Corynebacterium kutscheri DSM 20755, a Corynebacterial Type Strain with Remarkably Low G+C Content of Chromosomal DNA.</title>
        <authorList>
            <person name="Ruckert C."/>
            <person name="Albersmeier A."/>
            <person name="Winkler A."/>
            <person name="Tauch A."/>
        </authorList>
    </citation>
    <scope>NUCLEOTIDE SEQUENCE [LARGE SCALE GENOMIC DNA]</scope>
    <source>
        <strain evidence="1 3">DSM 20755</strain>
    </source>
</reference>
<gene>
    <name evidence="2" type="primary">ybjI</name>
    <name evidence="2" type="ORF">NCTC949_00005</name>
    <name evidence="1" type="ORF">UL82_08275</name>
</gene>
<dbReference type="SFLD" id="SFLDG01140">
    <property type="entry name" value="C2.B:_Phosphomannomutase_and_P"/>
    <property type="match status" value="1"/>
</dbReference>
<dbReference type="InterPro" id="IPR036412">
    <property type="entry name" value="HAD-like_sf"/>
</dbReference>
<dbReference type="EC" id="3.1.3.23" evidence="2"/>
<organism evidence="1 3">
    <name type="scientific">Corynebacterium kutscheri</name>
    <dbReference type="NCBI Taxonomy" id="35755"/>
    <lineage>
        <taxon>Bacteria</taxon>
        <taxon>Bacillati</taxon>
        <taxon>Actinomycetota</taxon>
        <taxon>Actinomycetes</taxon>
        <taxon>Mycobacteriales</taxon>
        <taxon>Corynebacteriaceae</taxon>
        <taxon>Corynebacterium</taxon>
    </lineage>
</organism>
<dbReference type="STRING" id="35755.UL82_08275"/>
<dbReference type="PANTHER" id="PTHR10000">
    <property type="entry name" value="PHOSPHOSERINE PHOSPHATASE"/>
    <property type="match status" value="1"/>
</dbReference>
<dbReference type="GO" id="GO:0050308">
    <property type="term" value="F:sugar-phosphatase activity"/>
    <property type="evidence" value="ECO:0007669"/>
    <property type="project" value="UniProtKB-EC"/>
</dbReference>
<dbReference type="PROSITE" id="PS01228">
    <property type="entry name" value="COF_1"/>
    <property type="match status" value="1"/>
</dbReference>
<dbReference type="InterPro" id="IPR006379">
    <property type="entry name" value="HAD-SF_hydro_IIB"/>
</dbReference>
<proteinExistence type="predicted"/>
<dbReference type="KEGG" id="cku:UL82_08275"/>
<name>A0A0F6R0L3_9CORY</name>
<dbReference type="Gene3D" id="3.30.1240.10">
    <property type="match status" value="1"/>
</dbReference>
<reference evidence="2 4" key="2">
    <citation type="submission" date="2018-12" db="EMBL/GenBank/DDBJ databases">
        <authorList>
            <consortium name="Pathogen Informatics"/>
        </authorList>
    </citation>
    <scope>NUCLEOTIDE SEQUENCE [LARGE SCALE GENOMIC DNA]</scope>
    <source>
        <strain evidence="2 4">NCTC949</strain>
    </source>
</reference>
<dbReference type="HOGENOM" id="CLU_044146_5_1_11"/>
<dbReference type="Gene3D" id="3.40.50.1000">
    <property type="entry name" value="HAD superfamily/HAD-like"/>
    <property type="match status" value="1"/>
</dbReference>
<dbReference type="Proteomes" id="UP000271380">
    <property type="component" value="Chromosome"/>
</dbReference>
<dbReference type="CDD" id="cd07518">
    <property type="entry name" value="HAD_YbiV-Like"/>
    <property type="match status" value="1"/>
</dbReference>